<keyword evidence="5 13" id="KW-0418">Kinase</keyword>
<dbReference type="FunFam" id="3.30.200.20:FF:000035">
    <property type="entry name" value="Serine/threonine protein kinase Stk1"/>
    <property type="match status" value="1"/>
</dbReference>
<sequence length="647" mass="68926">MDTTLTDPLVGRLLDGRYRVESRIARGGMATVYLALDVRLDRTVAVKVMHRSLAEDPAFVRRFIGEAKSVASLSHPNVVQVFDQGTDGDNVYLSMEHVPGRTLRDVLRDRGRLPAREALEVMIPVLAALGAAHQAGMIHRDVKPENVLLTDDGRVKVVDFGLARAAEASNQTRTGMMIGTIGYMSPEQVTAGAADARSDVYSAGIMLFELLTGRQPYEGETPMSVAYRHVHDTVPMPSALLPDCPPLLDTLVAQATARDPANRPADATAMLVAAVEAHRTLPRESGPFPSVPVSPLPTGPAPAPGVPGVAGGVPNHTLIQPRADLLTGPAADRGAPAGTGRRGFRPNWFLVALVVVMIAAVGVTGWLFSQGSTVPVPELLNKNVTLAADEARRLGFVVEIGEAQHDEKVAKDLVMRVDPAPKTEVEPGSTLVLVASAGPKRVNVPNVVGMDENAAKEKLAAAGLTPDDVKKQASETVPRGQVIRTSPGVGTPVKENSKVDLIVSKGLVMPDVQGMPKDQAEQLLREAGFDPQSVEQNDAAQPCTVIAQDPRPGAEVDKGAVARLTLSACSVEWHWPWENNGENVNEDGNAVYIPNVVFKDVRAARDELRAAGFKVEIRKGLNRGRVLAQTPPGGQQAPAGTKVTLWH</sequence>
<keyword evidence="10" id="KW-1133">Transmembrane helix</keyword>
<keyword evidence="14" id="KW-1185">Reference proteome</keyword>
<dbReference type="GO" id="GO:0004674">
    <property type="term" value="F:protein serine/threonine kinase activity"/>
    <property type="evidence" value="ECO:0007669"/>
    <property type="project" value="UniProtKB-KW"/>
</dbReference>
<keyword evidence="6" id="KW-0067">ATP-binding</keyword>
<dbReference type="InterPro" id="IPR011009">
    <property type="entry name" value="Kinase-like_dom_sf"/>
</dbReference>
<evidence type="ECO:0000256" key="3">
    <source>
        <dbReference type="ARBA" id="ARBA00022679"/>
    </source>
</evidence>
<dbReference type="PROSITE" id="PS00108">
    <property type="entry name" value="PROTEIN_KINASE_ST"/>
    <property type="match status" value="1"/>
</dbReference>
<keyword evidence="10" id="KW-0472">Membrane</keyword>
<evidence type="ECO:0000259" key="11">
    <source>
        <dbReference type="PROSITE" id="PS50011"/>
    </source>
</evidence>
<dbReference type="PANTHER" id="PTHR43289">
    <property type="entry name" value="MITOGEN-ACTIVATED PROTEIN KINASE KINASE KINASE 20-RELATED"/>
    <property type="match status" value="1"/>
</dbReference>
<evidence type="ECO:0000256" key="2">
    <source>
        <dbReference type="ARBA" id="ARBA00022527"/>
    </source>
</evidence>
<dbReference type="InterPro" id="IPR005543">
    <property type="entry name" value="PASTA_dom"/>
</dbReference>
<dbReference type="NCBIfam" id="NF033483">
    <property type="entry name" value="PknB_PASTA_kin"/>
    <property type="match status" value="1"/>
</dbReference>
<feature type="transmembrane region" description="Helical" evidence="10">
    <location>
        <begin position="348"/>
        <end position="368"/>
    </location>
</feature>
<dbReference type="SMART" id="SM00220">
    <property type="entry name" value="S_TKc"/>
    <property type="match status" value="1"/>
</dbReference>
<reference evidence="13 14" key="1">
    <citation type="submission" date="2021-01" db="EMBL/GenBank/DDBJ databases">
        <title>Whole genome shotgun sequence of Planobispora longispora NBRC 13918.</title>
        <authorList>
            <person name="Komaki H."/>
            <person name="Tamura T."/>
        </authorList>
    </citation>
    <scope>NUCLEOTIDE SEQUENCE [LARGE SCALE GENOMIC DNA]</scope>
    <source>
        <strain evidence="13 14">NBRC 13918</strain>
    </source>
</reference>
<dbReference type="GO" id="GO:0005524">
    <property type="term" value="F:ATP binding"/>
    <property type="evidence" value="ECO:0007669"/>
    <property type="project" value="UniProtKB-KW"/>
</dbReference>
<dbReference type="FunFam" id="1.10.510.10:FF:000021">
    <property type="entry name" value="Serine/threonine protein kinase"/>
    <property type="match status" value="1"/>
</dbReference>
<keyword evidence="2 13" id="KW-0723">Serine/threonine-protein kinase</keyword>
<dbReference type="CDD" id="cd06577">
    <property type="entry name" value="PASTA_pknB"/>
    <property type="match status" value="4"/>
</dbReference>
<evidence type="ECO:0000256" key="5">
    <source>
        <dbReference type="ARBA" id="ARBA00022777"/>
    </source>
</evidence>
<dbReference type="Pfam" id="PF03793">
    <property type="entry name" value="PASTA"/>
    <property type="match status" value="4"/>
</dbReference>
<comment type="caution">
    <text evidence="13">The sequence shown here is derived from an EMBL/GenBank/DDBJ whole genome shotgun (WGS) entry which is preliminary data.</text>
</comment>
<dbReference type="PROSITE" id="PS51178">
    <property type="entry name" value="PASTA"/>
    <property type="match status" value="4"/>
</dbReference>
<organism evidence="13 14">
    <name type="scientific">Planobispora longispora</name>
    <dbReference type="NCBI Taxonomy" id="28887"/>
    <lineage>
        <taxon>Bacteria</taxon>
        <taxon>Bacillati</taxon>
        <taxon>Actinomycetota</taxon>
        <taxon>Actinomycetes</taxon>
        <taxon>Streptosporangiales</taxon>
        <taxon>Streptosporangiaceae</taxon>
        <taxon>Planobispora</taxon>
    </lineage>
</organism>
<evidence type="ECO:0000256" key="9">
    <source>
        <dbReference type="SAM" id="MobiDB-lite"/>
    </source>
</evidence>
<evidence type="ECO:0000256" key="7">
    <source>
        <dbReference type="ARBA" id="ARBA00047899"/>
    </source>
</evidence>
<feature type="domain" description="PASTA" evidence="12">
    <location>
        <begin position="506"/>
        <end position="568"/>
    </location>
</feature>
<feature type="region of interest" description="Disordered" evidence="9">
    <location>
        <begin position="626"/>
        <end position="647"/>
    </location>
</feature>
<proteinExistence type="predicted"/>
<evidence type="ECO:0000256" key="10">
    <source>
        <dbReference type="SAM" id="Phobius"/>
    </source>
</evidence>
<dbReference type="Pfam" id="PF00069">
    <property type="entry name" value="Pkinase"/>
    <property type="match status" value="1"/>
</dbReference>
<dbReference type="AlphaFoldDB" id="A0A8J3RIE6"/>
<dbReference type="SMART" id="SM00740">
    <property type="entry name" value="PASTA"/>
    <property type="match status" value="4"/>
</dbReference>
<accession>A0A8J3RIE6</accession>
<dbReference type="InterPro" id="IPR008271">
    <property type="entry name" value="Ser/Thr_kinase_AS"/>
</dbReference>
<name>A0A8J3RIE6_9ACTN</name>
<evidence type="ECO:0000259" key="12">
    <source>
        <dbReference type="PROSITE" id="PS51178"/>
    </source>
</evidence>
<evidence type="ECO:0000313" key="14">
    <source>
        <dbReference type="Proteomes" id="UP000616724"/>
    </source>
</evidence>
<protein>
    <recommendedName>
        <fullName evidence="1">non-specific serine/threonine protein kinase</fullName>
        <ecNumber evidence="1">2.7.11.1</ecNumber>
    </recommendedName>
</protein>
<keyword evidence="4" id="KW-0547">Nucleotide-binding</keyword>
<feature type="domain" description="PASTA" evidence="12">
    <location>
        <begin position="588"/>
        <end position="647"/>
    </location>
</feature>
<dbReference type="RefSeq" id="WP_203888979.1">
    <property type="nucleotide sequence ID" value="NZ_BOOH01000005.1"/>
</dbReference>
<evidence type="ECO:0000256" key="4">
    <source>
        <dbReference type="ARBA" id="ARBA00022741"/>
    </source>
</evidence>
<gene>
    <name evidence="13" type="ORF">Plo01_06730</name>
</gene>
<feature type="domain" description="Protein kinase" evidence="11">
    <location>
        <begin position="18"/>
        <end position="281"/>
    </location>
</feature>
<evidence type="ECO:0000256" key="6">
    <source>
        <dbReference type="ARBA" id="ARBA00022840"/>
    </source>
</evidence>
<dbReference type="Gene3D" id="3.30.10.20">
    <property type="match status" value="4"/>
</dbReference>
<dbReference type="InterPro" id="IPR000719">
    <property type="entry name" value="Prot_kinase_dom"/>
</dbReference>
<dbReference type="Gene3D" id="3.30.200.20">
    <property type="entry name" value="Phosphorylase Kinase, domain 1"/>
    <property type="match status" value="1"/>
</dbReference>
<keyword evidence="3" id="KW-0808">Transferase</keyword>
<keyword evidence="10" id="KW-0812">Transmembrane</keyword>
<dbReference type="PANTHER" id="PTHR43289:SF34">
    <property type="entry name" value="SERINE_THREONINE-PROTEIN KINASE YBDM-RELATED"/>
    <property type="match status" value="1"/>
</dbReference>
<comment type="catalytic activity">
    <reaction evidence="7">
        <text>L-threonyl-[protein] + ATP = O-phospho-L-threonyl-[protein] + ADP + H(+)</text>
        <dbReference type="Rhea" id="RHEA:46608"/>
        <dbReference type="Rhea" id="RHEA-COMP:11060"/>
        <dbReference type="Rhea" id="RHEA-COMP:11605"/>
        <dbReference type="ChEBI" id="CHEBI:15378"/>
        <dbReference type="ChEBI" id="CHEBI:30013"/>
        <dbReference type="ChEBI" id="CHEBI:30616"/>
        <dbReference type="ChEBI" id="CHEBI:61977"/>
        <dbReference type="ChEBI" id="CHEBI:456216"/>
        <dbReference type="EC" id="2.7.11.1"/>
    </reaction>
</comment>
<dbReference type="EC" id="2.7.11.1" evidence="1"/>
<dbReference type="PROSITE" id="PS50011">
    <property type="entry name" value="PROTEIN_KINASE_DOM"/>
    <property type="match status" value="1"/>
</dbReference>
<evidence type="ECO:0000313" key="13">
    <source>
        <dbReference type="EMBL" id="GIH74244.1"/>
    </source>
</evidence>
<dbReference type="GO" id="GO:0045717">
    <property type="term" value="P:negative regulation of fatty acid biosynthetic process"/>
    <property type="evidence" value="ECO:0007669"/>
    <property type="project" value="UniProtKB-ARBA"/>
</dbReference>
<evidence type="ECO:0000256" key="1">
    <source>
        <dbReference type="ARBA" id="ARBA00012513"/>
    </source>
</evidence>
<evidence type="ECO:0000256" key="8">
    <source>
        <dbReference type="ARBA" id="ARBA00048679"/>
    </source>
</evidence>
<dbReference type="Gene3D" id="1.10.510.10">
    <property type="entry name" value="Transferase(Phosphotransferase) domain 1"/>
    <property type="match status" value="1"/>
</dbReference>
<dbReference type="EMBL" id="BOOH01000005">
    <property type="protein sequence ID" value="GIH74244.1"/>
    <property type="molecule type" value="Genomic_DNA"/>
</dbReference>
<comment type="catalytic activity">
    <reaction evidence="8">
        <text>L-seryl-[protein] + ATP = O-phospho-L-seryl-[protein] + ADP + H(+)</text>
        <dbReference type="Rhea" id="RHEA:17989"/>
        <dbReference type="Rhea" id="RHEA-COMP:9863"/>
        <dbReference type="Rhea" id="RHEA-COMP:11604"/>
        <dbReference type="ChEBI" id="CHEBI:15378"/>
        <dbReference type="ChEBI" id="CHEBI:29999"/>
        <dbReference type="ChEBI" id="CHEBI:30616"/>
        <dbReference type="ChEBI" id="CHEBI:83421"/>
        <dbReference type="ChEBI" id="CHEBI:456216"/>
        <dbReference type="EC" id="2.7.11.1"/>
    </reaction>
</comment>
<dbReference type="Proteomes" id="UP000616724">
    <property type="component" value="Unassembled WGS sequence"/>
</dbReference>
<dbReference type="CDD" id="cd14014">
    <property type="entry name" value="STKc_PknB_like"/>
    <property type="match status" value="1"/>
</dbReference>
<feature type="domain" description="PASTA" evidence="12">
    <location>
        <begin position="370"/>
        <end position="437"/>
    </location>
</feature>
<feature type="domain" description="PASTA" evidence="12">
    <location>
        <begin position="438"/>
        <end position="505"/>
    </location>
</feature>
<dbReference type="SUPFAM" id="SSF56112">
    <property type="entry name" value="Protein kinase-like (PK-like)"/>
    <property type="match status" value="1"/>
</dbReference>